<dbReference type="RefSeq" id="WP_169526678.1">
    <property type="nucleotide sequence ID" value="NZ_JAAMPU010000102.1"/>
</dbReference>
<dbReference type="Pfam" id="PF07166">
    <property type="entry name" value="DUF1398"/>
    <property type="match status" value="1"/>
</dbReference>
<protein>
    <submittedName>
        <fullName evidence="1">DUF1398 domain-containing protein</fullName>
    </submittedName>
</protein>
<organism evidence="1 2">
    <name type="scientific">Flavobacterium silvaticum</name>
    <dbReference type="NCBI Taxonomy" id="1852020"/>
    <lineage>
        <taxon>Bacteria</taxon>
        <taxon>Pseudomonadati</taxon>
        <taxon>Bacteroidota</taxon>
        <taxon>Flavobacteriia</taxon>
        <taxon>Flavobacteriales</taxon>
        <taxon>Flavobacteriaceae</taxon>
        <taxon>Flavobacterium</taxon>
    </lineage>
</organism>
<gene>
    <name evidence="1" type="ORF">G6047_06500</name>
</gene>
<dbReference type="SUPFAM" id="SSF160419">
    <property type="entry name" value="YdfO-like"/>
    <property type="match status" value="1"/>
</dbReference>
<proteinExistence type="predicted"/>
<dbReference type="InterPro" id="IPR009833">
    <property type="entry name" value="DUF1398"/>
</dbReference>
<evidence type="ECO:0000313" key="1">
    <source>
        <dbReference type="EMBL" id="NMH27675.1"/>
    </source>
</evidence>
<dbReference type="Gene3D" id="3.30.1810.10">
    <property type="entry name" value="YdfO-like"/>
    <property type="match status" value="1"/>
</dbReference>
<keyword evidence="2" id="KW-1185">Reference proteome</keyword>
<name>A0A972JH87_9FLAO</name>
<comment type="caution">
    <text evidence="1">The sequence shown here is derived from an EMBL/GenBank/DDBJ whole genome shotgun (WGS) entry which is preliminary data.</text>
</comment>
<dbReference type="AlphaFoldDB" id="A0A972JH87"/>
<reference evidence="1" key="1">
    <citation type="submission" date="2020-02" db="EMBL/GenBank/DDBJ databases">
        <title>Flavobacterium sp. genome.</title>
        <authorList>
            <person name="Jung H.S."/>
            <person name="Baek J.H."/>
            <person name="Jeon C.O."/>
        </authorList>
    </citation>
    <scope>NUCLEOTIDE SEQUENCE</scope>
    <source>
        <strain evidence="1">SE-s28</strain>
    </source>
</reference>
<accession>A0A972JH87</accession>
<dbReference type="EMBL" id="JAAMPU010000102">
    <property type="protein sequence ID" value="NMH27675.1"/>
    <property type="molecule type" value="Genomic_DNA"/>
</dbReference>
<evidence type="ECO:0000313" key="2">
    <source>
        <dbReference type="Proteomes" id="UP000712080"/>
    </source>
</evidence>
<dbReference type="Proteomes" id="UP000712080">
    <property type="component" value="Unassembled WGS sequence"/>
</dbReference>
<dbReference type="InterPro" id="IPR036696">
    <property type="entry name" value="YdfO-like_sf"/>
</dbReference>
<sequence length="129" mass="14478">MFTTDQIKAAHSKVKSGADFPAYIREIKDLGVTYYETFVSDGHTDFFGADNFKASMPAKYQKLKISQTSNESQFKSDLKSHQQGQTDYSTFCADCAKSGIEKWAVDLQKMTCTYFDKAGNQMLVEQIPG</sequence>